<protein>
    <submittedName>
        <fullName evidence="10">Eca protein</fullName>
    </submittedName>
</protein>
<keyword evidence="3 7" id="KW-0812">Transmembrane</keyword>
<comment type="similarity">
    <text evidence="2 7">Belongs to the EMP24/GP25L family.</text>
</comment>
<name>A0A812W714_SYMPI</name>
<evidence type="ECO:0000256" key="5">
    <source>
        <dbReference type="ARBA" id="ARBA00022989"/>
    </source>
</evidence>
<gene>
    <name evidence="10" type="primary">eca</name>
    <name evidence="10" type="ORF">SPIL2461_LOCUS18631</name>
</gene>
<evidence type="ECO:0000256" key="1">
    <source>
        <dbReference type="ARBA" id="ARBA00004479"/>
    </source>
</evidence>
<dbReference type="EMBL" id="CAJNIZ010043949">
    <property type="protein sequence ID" value="CAE7673627.1"/>
    <property type="molecule type" value="Genomic_DNA"/>
</dbReference>
<evidence type="ECO:0000256" key="2">
    <source>
        <dbReference type="ARBA" id="ARBA00007104"/>
    </source>
</evidence>
<dbReference type="PROSITE" id="PS50866">
    <property type="entry name" value="GOLD"/>
    <property type="match status" value="1"/>
</dbReference>
<evidence type="ECO:0000313" key="10">
    <source>
        <dbReference type="EMBL" id="CAE7673627.1"/>
    </source>
</evidence>
<proteinExistence type="inferred from homology"/>
<evidence type="ECO:0000256" key="3">
    <source>
        <dbReference type="ARBA" id="ARBA00022692"/>
    </source>
</evidence>
<evidence type="ECO:0000256" key="6">
    <source>
        <dbReference type="ARBA" id="ARBA00023136"/>
    </source>
</evidence>
<accession>A0A812W714</accession>
<dbReference type="OrthoDB" id="3427at2759"/>
<feature type="chain" id="PRO_5032355044" evidence="8">
    <location>
        <begin position="22"/>
        <end position="159"/>
    </location>
</feature>
<comment type="caution">
    <text evidence="10">The sequence shown here is derived from an EMBL/GenBank/DDBJ whole genome shotgun (WGS) entry which is preliminary data.</text>
</comment>
<reference evidence="10" key="1">
    <citation type="submission" date="2021-02" db="EMBL/GenBank/DDBJ databases">
        <authorList>
            <person name="Dougan E. K."/>
            <person name="Rhodes N."/>
            <person name="Thang M."/>
            <person name="Chan C."/>
        </authorList>
    </citation>
    <scope>NUCLEOTIDE SEQUENCE</scope>
</reference>
<dbReference type="SMART" id="SM01190">
    <property type="entry name" value="EMP24_GP25L"/>
    <property type="match status" value="1"/>
</dbReference>
<dbReference type="GO" id="GO:0016020">
    <property type="term" value="C:membrane"/>
    <property type="evidence" value="ECO:0007669"/>
    <property type="project" value="UniProtKB-SubCell"/>
</dbReference>
<evidence type="ECO:0000259" key="9">
    <source>
        <dbReference type="PROSITE" id="PS50866"/>
    </source>
</evidence>
<sequence>MTRALSVAPVLLLLGLQPVQAAYFNLHEGEEKCFVETVPQHQVLTVKYRHADNPGVECMVIFKDPQKKQVFSKRVGHEDSEQGRTAYMTQQRGEHRICVQCTGSRWFQTTALKWELSVDMGDTDFSKNPATRGNMKGIERSILSTMARAEAISAENEYG</sequence>
<keyword evidence="6" id="KW-0472">Membrane</keyword>
<evidence type="ECO:0000256" key="7">
    <source>
        <dbReference type="RuleBase" id="RU003827"/>
    </source>
</evidence>
<keyword evidence="11" id="KW-1185">Reference proteome</keyword>
<organism evidence="10 11">
    <name type="scientific">Symbiodinium pilosum</name>
    <name type="common">Dinoflagellate</name>
    <dbReference type="NCBI Taxonomy" id="2952"/>
    <lineage>
        <taxon>Eukaryota</taxon>
        <taxon>Sar</taxon>
        <taxon>Alveolata</taxon>
        <taxon>Dinophyceae</taxon>
        <taxon>Suessiales</taxon>
        <taxon>Symbiodiniaceae</taxon>
        <taxon>Symbiodinium</taxon>
    </lineage>
</organism>
<keyword evidence="5" id="KW-1133">Transmembrane helix</keyword>
<dbReference type="InterPro" id="IPR015720">
    <property type="entry name" value="Emp24-like"/>
</dbReference>
<feature type="domain" description="GOLD" evidence="9">
    <location>
        <begin position="31"/>
        <end position="118"/>
    </location>
</feature>
<evidence type="ECO:0000256" key="4">
    <source>
        <dbReference type="ARBA" id="ARBA00022729"/>
    </source>
</evidence>
<dbReference type="Pfam" id="PF01105">
    <property type="entry name" value="EMP24_GP25L"/>
    <property type="match status" value="1"/>
</dbReference>
<dbReference type="Proteomes" id="UP000649617">
    <property type="component" value="Unassembled WGS sequence"/>
</dbReference>
<dbReference type="PANTHER" id="PTHR22811">
    <property type="entry name" value="TRANSMEMBRANE EMP24 DOMAIN-CONTAINING PROTEIN"/>
    <property type="match status" value="1"/>
</dbReference>
<dbReference type="AlphaFoldDB" id="A0A812W714"/>
<comment type="subcellular location">
    <subcellularLocation>
        <location evidence="1 7">Membrane</location>
        <topology evidence="1 7">Single-pass type I membrane protein</topology>
    </subcellularLocation>
</comment>
<feature type="signal peptide" evidence="8">
    <location>
        <begin position="1"/>
        <end position="21"/>
    </location>
</feature>
<keyword evidence="4 8" id="KW-0732">Signal</keyword>
<dbReference type="InterPro" id="IPR009038">
    <property type="entry name" value="GOLD_dom"/>
</dbReference>
<evidence type="ECO:0000256" key="8">
    <source>
        <dbReference type="SAM" id="SignalP"/>
    </source>
</evidence>
<evidence type="ECO:0000313" key="11">
    <source>
        <dbReference type="Proteomes" id="UP000649617"/>
    </source>
</evidence>